<keyword evidence="3" id="KW-1185">Reference proteome</keyword>
<evidence type="ECO:0000313" key="2">
    <source>
        <dbReference type="EMBL" id="KAJ6816749.1"/>
    </source>
</evidence>
<evidence type="ECO:0000313" key="3">
    <source>
        <dbReference type="Proteomes" id="UP001140949"/>
    </source>
</evidence>
<feature type="region of interest" description="Disordered" evidence="1">
    <location>
        <begin position="99"/>
        <end position="122"/>
    </location>
</feature>
<dbReference type="AlphaFoldDB" id="A0AAX6FK94"/>
<evidence type="ECO:0000256" key="1">
    <source>
        <dbReference type="SAM" id="MobiDB-lite"/>
    </source>
</evidence>
<dbReference type="Proteomes" id="UP001140949">
    <property type="component" value="Unassembled WGS sequence"/>
</dbReference>
<name>A0AAX6FK94_IRIPA</name>
<comment type="caution">
    <text evidence="2">The sequence shown here is derived from an EMBL/GenBank/DDBJ whole genome shotgun (WGS) entry which is preliminary data.</text>
</comment>
<reference evidence="2" key="1">
    <citation type="journal article" date="2023" name="GigaByte">
        <title>Genome assembly of the bearded iris, Iris pallida Lam.</title>
        <authorList>
            <person name="Bruccoleri R.E."/>
            <person name="Oakeley E.J."/>
            <person name="Faust A.M.E."/>
            <person name="Altorfer M."/>
            <person name="Dessus-Babus S."/>
            <person name="Burckhardt D."/>
            <person name="Oertli M."/>
            <person name="Naumann U."/>
            <person name="Petersen F."/>
            <person name="Wong J."/>
        </authorList>
    </citation>
    <scope>NUCLEOTIDE SEQUENCE</scope>
    <source>
        <strain evidence="2">GSM-AAB239-AS_SAM_17_03QT</strain>
    </source>
</reference>
<sequence length="264" mass="28886">MEALSPSSSPSSPRRHIHSSFPYYFYSTPATPSSDRRLSAFVALCESRLATEAGPAPPSDSDSGTTAGFAFGGFNRSESFDFDLAFADDIFREGRLLPVDPADAQPQPPAAAAASPLKPPPRLQHIANIRKSLRMRRRGSRVAGRKADDDDPFAVAVEKVTRDDRDAGPWWWSRRSNVRETDGDDDAAAAKAKRRGIVECVKIAISAKDKKRKNDHVLGREEESAWLIRKPSSSNNGNLVGLARRTTVVNTHYGSTLLACFGFK</sequence>
<proteinExistence type="predicted"/>
<dbReference type="EMBL" id="JANAVB010028196">
    <property type="protein sequence ID" value="KAJ6816749.1"/>
    <property type="molecule type" value="Genomic_DNA"/>
</dbReference>
<feature type="compositionally biased region" description="Low complexity" evidence="1">
    <location>
        <begin position="99"/>
        <end position="116"/>
    </location>
</feature>
<reference evidence="2" key="2">
    <citation type="submission" date="2023-04" db="EMBL/GenBank/DDBJ databases">
        <authorList>
            <person name="Bruccoleri R.E."/>
            <person name="Oakeley E.J."/>
            <person name="Faust A.-M."/>
            <person name="Dessus-Babus S."/>
            <person name="Altorfer M."/>
            <person name="Burckhardt D."/>
            <person name="Oertli M."/>
            <person name="Naumann U."/>
            <person name="Petersen F."/>
            <person name="Wong J."/>
        </authorList>
    </citation>
    <scope>NUCLEOTIDE SEQUENCE</scope>
    <source>
        <strain evidence="2">GSM-AAB239-AS_SAM_17_03QT</strain>
        <tissue evidence="2">Leaf</tissue>
    </source>
</reference>
<gene>
    <name evidence="2" type="ORF">M6B38_415605</name>
</gene>
<organism evidence="2 3">
    <name type="scientific">Iris pallida</name>
    <name type="common">Sweet iris</name>
    <dbReference type="NCBI Taxonomy" id="29817"/>
    <lineage>
        <taxon>Eukaryota</taxon>
        <taxon>Viridiplantae</taxon>
        <taxon>Streptophyta</taxon>
        <taxon>Embryophyta</taxon>
        <taxon>Tracheophyta</taxon>
        <taxon>Spermatophyta</taxon>
        <taxon>Magnoliopsida</taxon>
        <taxon>Liliopsida</taxon>
        <taxon>Asparagales</taxon>
        <taxon>Iridaceae</taxon>
        <taxon>Iridoideae</taxon>
        <taxon>Irideae</taxon>
        <taxon>Iris</taxon>
    </lineage>
</organism>
<protein>
    <submittedName>
        <fullName evidence="2">Cytochrome P450 superfamily protein isoform X4</fullName>
    </submittedName>
</protein>
<accession>A0AAX6FK94</accession>